<dbReference type="VEuPathDB" id="TrichDB:TVAGG3_0716420"/>
<name>A2ES94_TRIV3</name>
<dbReference type="RefSeq" id="XP_001316681.1">
    <property type="nucleotide sequence ID" value="XM_001316646.1"/>
</dbReference>
<evidence type="ECO:0000313" key="1">
    <source>
        <dbReference type="EMBL" id="EAY04458.1"/>
    </source>
</evidence>
<dbReference type="InParanoid" id="A2ES94"/>
<sequence length="313" mass="36886">MVLVQLNNHKLKRINNYQAHDRVIFGINNVEISLSKSFAIAISEYFYSQYLLDKRIEKIQIYVEIRSNDTYNTLKDIFEYQKDEIECDEVILKDLFNIGRVLGVQKLIKLYKRNFIDPMTEIDKDHCIQLLEFYFETSENEKIIESTEFISSHFYEIDTNKLKLISQKLGIDILQRILCSDKLEIEDEDSLADFIISLVREDRVFSPLFKNICLEFCKETTINEIIDTADENNFHDVIKSFADSLLRRKDSQPRACKHVIEYFKSGNVEMSASSILFDGSLGYINSYTNTTQFAAQNKPYQWVQWRIKENYSI</sequence>
<evidence type="ECO:0008006" key="3">
    <source>
        <dbReference type="Google" id="ProtNLM"/>
    </source>
</evidence>
<reference evidence="1" key="1">
    <citation type="submission" date="2006-10" db="EMBL/GenBank/DDBJ databases">
        <authorList>
            <person name="Amadeo P."/>
            <person name="Zhao Q."/>
            <person name="Wortman J."/>
            <person name="Fraser-Liggett C."/>
            <person name="Carlton J."/>
        </authorList>
    </citation>
    <scope>NUCLEOTIDE SEQUENCE</scope>
    <source>
        <strain evidence="1">G3</strain>
    </source>
</reference>
<dbReference type="OrthoDB" id="15698at2759"/>
<dbReference type="VEuPathDB" id="TrichDB:TVAG_194230"/>
<accession>A2ES94</accession>
<keyword evidence="2" id="KW-1185">Reference proteome</keyword>
<protein>
    <recommendedName>
        <fullName evidence="3">BTB domain-containing protein</fullName>
    </recommendedName>
</protein>
<dbReference type="KEGG" id="tva:4762313"/>
<dbReference type="AlphaFoldDB" id="A2ES94"/>
<gene>
    <name evidence="1" type="ORF">TVAG_194230</name>
</gene>
<organism evidence="1 2">
    <name type="scientific">Trichomonas vaginalis (strain ATCC PRA-98 / G3)</name>
    <dbReference type="NCBI Taxonomy" id="412133"/>
    <lineage>
        <taxon>Eukaryota</taxon>
        <taxon>Metamonada</taxon>
        <taxon>Parabasalia</taxon>
        <taxon>Trichomonadida</taxon>
        <taxon>Trichomonadidae</taxon>
        <taxon>Trichomonas</taxon>
    </lineage>
</organism>
<proteinExistence type="predicted"/>
<dbReference type="Proteomes" id="UP000001542">
    <property type="component" value="Unassembled WGS sequence"/>
</dbReference>
<evidence type="ECO:0000313" key="2">
    <source>
        <dbReference type="Proteomes" id="UP000001542"/>
    </source>
</evidence>
<dbReference type="SMR" id="A2ES94"/>
<dbReference type="EMBL" id="DS113474">
    <property type="protein sequence ID" value="EAY04458.1"/>
    <property type="molecule type" value="Genomic_DNA"/>
</dbReference>
<reference evidence="1" key="2">
    <citation type="journal article" date="2007" name="Science">
        <title>Draft genome sequence of the sexually transmitted pathogen Trichomonas vaginalis.</title>
        <authorList>
            <person name="Carlton J.M."/>
            <person name="Hirt R.P."/>
            <person name="Silva J.C."/>
            <person name="Delcher A.L."/>
            <person name="Schatz M."/>
            <person name="Zhao Q."/>
            <person name="Wortman J.R."/>
            <person name="Bidwell S.L."/>
            <person name="Alsmark U.C.M."/>
            <person name="Besteiro S."/>
            <person name="Sicheritz-Ponten T."/>
            <person name="Noel C.J."/>
            <person name="Dacks J.B."/>
            <person name="Foster P.G."/>
            <person name="Simillion C."/>
            <person name="Van de Peer Y."/>
            <person name="Miranda-Saavedra D."/>
            <person name="Barton G.J."/>
            <person name="Westrop G.D."/>
            <person name="Mueller S."/>
            <person name="Dessi D."/>
            <person name="Fiori P.L."/>
            <person name="Ren Q."/>
            <person name="Paulsen I."/>
            <person name="Zhang H."/>
            <person name="Bastida-Corcuera F.D."/>
            <person name="Simoes-Barbosa A."/>
            <person name="Brown M.T."/>
            <person name="Hayes R.D."/>
            <person name="Mukherjee M."/>
            <person name="Okumura C.Y."/>
            <person name="Schneider R."/>
            <person name="Smith A.J."/>
            <person name="Vanacova S."/>
            <person name="Villalvazo M."/>
            <person name="Haas B.J."/>
            <person name="Pertea M."/>
            <person name="Feldblyum T.V."/>
            <person name="Utterback T.R."/>
            <person name="Shu C.L."/>
            <person name="Osoegawa K."/>
            <person name="de Jong P.J."/>
            <person name="Hrdy I."/>
            <person name="Horvathova L."/>
            <person name="Zubacova Z."/>
            <person name="Dolezal P."/>
            <person name="Malik S.B."/>
            <person name="Logsdon J.M. Jr."/>
            <person name="Henze K."/>
            <person name="Gupta A."/>
            <person name="Wang C.C."/>
            <person name="Dunne R.L."/>
            <person name="Upcroft J.A."/>
            <person name="Upcroft P."/>
            <person name="White O."/>
            <person name="Salzberg S.L."/>
            <person name="Tang P."/>
            <person name="Chiu C.-H."/>
            <person name="Lee Y.-S."/>
            <person name="Embley T.M."/>
            <person name="Coombs G.H."/>
            <person name="Mottram J.C."/>
            <person name="Tachezy J."/>
            <person name="Fraser-Liggett C.M."/>
            <person name="Johnson P.J."/>
        </authorList>
    </citation>
    <scope>NUCLEOTIDE SEQUENCE [LARGE SCALE GENOMIC DNA]</scope>
    <source>
        <strain evidence="1">G3</strain>
    </source>
</reference>